<comment type="similarity">
    <text evidence="1">Belongs to the transferase hexapeptide repeat family.</text>
</comment>
<dbReference type="InterPro" id="IPR001451">
    <property type="entry name" value="Hexapep"/>
</dbReference>
<gene>
    <name evidence="5" type="ORF">I2H31_05905</name>
</gene>
<keyword evidence="2" id="KW-0808">Transferase</keyword>
<evidence type="ECO:0000256" key="3">
    <source>
        <dbReference type="ARBA" id="ARBA00022737"/>
    </source>
</evidence>
<accession>A0ABS0I1L6</accession>
<evidence type="ECO:0000313" key="6">
    <source>
        <dbReference type="Proteomes" id="UP000618931"/>
    </source>
</evidence>
<dbReference type="PANTHER" id="PTHR23416">
    <property type="entry name" value="SIALIC ACID SYNTHASE-RELATED"/>
    <property type="match status" value="1"/>
</dbReference>
<dbReference type="EMBL" id="JADQDM010000002">
    <property type="protein sequence ID" value="MBF9220633.1"/>
    <property type="molecule type" value="Genomic_DNA"/>
</dbReference>
<dbReference type="PANTHER" id="PTHR23416:SF23">
    <property type="entry name" value="ACETYLTRANSFERASE C18B11.09C-RELATED"/>
    <property type="match status" value="1"/>
</dbReference>
<dbReference type="InterPro" id="IPR011004">
    <property type="entry name" value="Trimer_LpxA-like_sf"/>
</dbReference>
<dbReference type="InterPro" id="IPR018357">
    <property type="entry name" value="Hexapep_transf_CS"/>
</dbReference>
<protein>
    <submittedName>
        <fullName evidence="5">Sugar O-acetyltransferase</fullName>
    </submittedName>
</protein>
<dbReference type="Proteomes" id="UP000618931">
    <property type="component" value="Unassembled WGS sequence"/>
</dbReference>
<keyword evidence="3" id="KW-0677">Repeat</keyword>
<evidence type="ECO:0000256" key="4">
    <source>
        <dbReference type="ARBA" id="ARBA00023315"/>
    </source>
</evidence>
<name>A0ABS0I1L6_9BACT</name>
<keyword evidence="6" id="KW-1185">Reference proteome</keyword>
<evidence type="ECO:0000256" key="2">
    <source>
        <dbReference type="ARBA" id="ARBA00022679"/>
    </source>
</evidence>
<dbReference type="Gene3D" id="2.160.10.10">
    <property type="entry name" value="Hexapeptide repeat proteins"/>
    <property type="match status" value="1"/>
</dbReference>
<dbReference type="InterPro" id="IPR051159">
    <property type="entry name" value="Hexapeptide_acetyltransf"/>
</dbReference>
<sequence>MHSAGLLERLRAGEPLRKDDPEYAQFSAAVGRTIRLCSEMNAVAADLDEVRRRLGDIIGTEVDASTTIFPPFHTNFGRFIRLGKNVFINHACSFLDIGGITIEDNMMIGPRVNLTSENHALDPRDRTTLLLDPIVIKRNAWIGAGATILPGVTIGENAVVAAGAVVSRDVPANAVVAGIPAKVVKSL</sequence>
<dbReference type="SUPFAM" id="SSF51161">
    <property type="entry name" value="Trimeric LpxA-like enzymes"/>
    <property type="match status" value="1"/>
</dbReference>
<proteinExistence type="inferred from homology"/>
<reference evidence="5 6" key="1">
    <citation type="submission" date="2020-11" db="EMBL/GenBank/DDBJ databases">
        <authorList>
            <person name="Kim M.K."/>
        </authorList>
    </citation>
    <scope>NUCLEOTIDE SEQUENCE [LARGE SCALE GENOMIC DNA]</scope>
    <source>
        <strain evidence="5 6">BT662</strain>
    </source>
</reference>
<dbReference type="Pfam" id="PF00132">
    <property type="entry name" value="Hexapep"/>
    <property type="match status" value="1"/>
</dbReference>
<dbReference type="RefSeq" id="WP_196292074.1">
    <property type="nucleotide sequence ID" value="NZ_JADQDM010000002.1"/>
</dbReference>
<organism evidence="5 6">
    <name type="scientific">Hymenobacter ruricola</name>
    <dbReference type="NCBI Taxonomy" id="2791023"/>
    <lineage>
        <taxon>Bacteria</taxon>
        <taxon>Pseudomonadati</taxon>
        <taxon>Bacteroidota</taxon>
        <taxon>Cytophagia</taxon>
        <taxon>Cytophagales</taxon>
        <taxon>Hymenobacteraceae</taxon>
        <taxon>Hymenobacter</taxon>
    </lineage>
</organism>
<dbReference type="PROSITE" id="PS00101">
    <property type="entry name" value="HEXAPEP_TRANSFERASES"/>
    <property type="match status" value="1"/>
</dbReference>
<comment type="caution">
    <text evidence="5">The sequence shown here is derived from an EMBL/GenBank/DDBJ whole genome shotgun (WGS) entry which is preliminary data.</text>
</comment>
<keyword evidence="4" id="KW-0012">Acyltransferase</keyword>
<evidence type="ECO:0000313" key="5">
    <source>
        <dbReference type="EMBL" id="MBF9220633.1"/>
    </source>
</evidence>
<evidence type="ECO:0000256" key="1">
    <source>
        <dbReference type="ARBA" id="ARBA00007274"/>
    </source>
</evidence>